<dbReference type="InterPro" id="IPR008250">
    <property type="entry name" value="ATPase_P-typ_transduc_dom_A_sf"/>
</dbReference>
<dbReference type="SFLD" id="SFLDF00027">
    <property type="entry name" value="p-type_atpase"/>
    <property type="match status" value="1"/>
</dbReference>
<dbReference type="EMBL" id="JBHMBK010000076">
    <property type="protein sequence ID" value="MFB9691224.1"/>
    <property type="molecule type" value="Genomic_DNA"/>
</dbReference>
<dbReference type="SUPFAM" id="SSF55008">
    <property type="entry name" value="HMA, heavy metal-associated domain"/>
    <property type="match status" value="1"/>
</dbReference>
<keyword evidence="14" id="KW-1185">Reference proteome</keyword>
<evidence type="ECO:0000256" key="2">
    <source>
        <dbReference type="ARBA" id="ARBA00006024"/>
    </source>
</evidence>
<dbReference type="InterPro" id="IPR018303">
    <property type="entry name" value="ATPase_P-typ_P_site"/>
</dbReference>
<keyword evidence="5 10" id="KW-0547">Nucleotide-binding</keyword>
<evidence type="ECO:0000256" key="3">
    <source>
        <dbReference type="ARBA" id="ARBA00022692"/>
    </source>
</evidence>
<feature type="domain" description="HMA" evidence="12">
    <location>
        <begin position="1"/>
        <end position="56"/>
    </location>
</feature>
<dbReference type="NCBIfam" id="TIGR01494">
    <property type="entry name" value="ATPase_P-type"/>
    <property type="match status" value="1"/>
</dbReference>
<dbReference type="InterPro" id="IPR027256">
    <property type="entry name" value="P-typ_ATPase_IB"/>
</dbReference>
<dbReference type="InterPro" id="IPR059000">
    <property type="entry name" value="ATPase_P-type_domA"/>
</dbReference>
<dbReference type="Gene3D" id="3.30.70.100">
    <property type="match status" value="1"/>
</dbReference>
<feature type="transmembrane region" description="Helical" evidence="10">
    <location>
        <begin position="697"/>
        <end position="715"/>
    </location>
</feature>
<keyword evidence="9 10" id="KW-0472">Membrane</keyword>
<evidence type="ECO:0000313" key="14">
    <source>
        <dbReference type="Proteomes" id="UP001589535"/>
    </source>
</evidence>
<dbReference type="InterPro" id="IPR006121">
    <property type="entry name" value="HMA_dom"/>
</dbReference>
<feature type="transmembrane region" description="Helical" evidence="10">
    <location>
        <begin position="180"/>
        <end position="198"/>
    </location>
</feature>
<accession>A0ABV5UJL4</accession>
<keyword evidence="10" id="KW-1003">Cell membrane</keyword>
<dbReference type="Gene3D" id="3.40.50.1000">
    <property type="entry name" value="HAD superfamily/HAD-like"/>
    <property type="match status" value="1"/>
</dbReference>
<evidence type="ECO:0000256" key="11">
    <source>
        <dbReference type="SAM" id="MobiDB-lite"/>
    </source>
</evidence>
<dbReference type="PRINTS" id="PR00119">
    <property type="entry name" value="CATATPASE"/>
</dbReference>
<dbReference type="RefSeq" id="WP_378207866.1">
    <property type="nucleotide sequence ID" value="NZ_JBHMBK010000076.1"/>
</dbReference>
<keyword evidence="6 10" id="KW-0067">ATP-binding</keyword>
<keyword evidence="8 10" id="KW-1133">Transmembrane helix</keyword>
<dbReference type="PROSITE" id="PS00154">
    <property type="entry name" value="ATPASE_E1_E2"/>
    <property type="match status" value="1"/>
</dbReference>
<keyword evidence="4 10" id="KW-0479">Metal-binding</keyword>
<evidence type="ECO:0000256" key="10">
    <source>
        <dbReference type="RuleBase" id="RU362081"/>
    </source>
</evidence>
<gene>
    <name evidence="13" type="ORF">ACFFTO_44235</name>
</gene>
<dbReference type="CDD" id="cd02094">
    <property type="entry name" value="P-type_ATPase_Cu-like"/>
    <property type="match status" value="1"/>
</dbReference>
<dbReference type="Proteomes" id="UP001589535">
    <property type="component" value="Unassembled WGS sequence"/>
</dbReference>
<keyword evidence="3 10" id="KW-0812">Transmembrane</keyword>
<feature type="transmembrane region" description="Helical" evidence="10">
    <location>
        <begin position="78"/>
        <end position="95"/>
    </location>
</feature>
<feature type="transmembrane region" description="Helical" evidence="10">
    <location>
        <begin position="359"/>
        <end position="381"/>
    </location>
</feature>
<dbReference type="PANTHER" id="PTHR43520:SF8">
    <property type="entry name" value="P-TYPE CU(+) TRANSPORTER"/>
    <property type="match status" value="1"/>
</dbReference>
<evidence type="ECO:0000256" key="1">
    <source>
        <dbReference type="ARBA" id="ARBA00004651"/>
    </source>
</evidence>
<dbReference type="PROSITE" id="PS50846">
    <property type="entry name" value="HMA_2"/>
    <property type="match status" value="1"/>
</dbReference>
<comment type="similarity">
    <text evidence="2 10">Belongs to the cation transport ATPase (P-type) (TC 3.A.3) family. Type IB subfamily.</text>
</comment>
<feature type="transmembrane region" description="Helical" evidence="10">
    <location>
        <begin position="673"/>
        <end position="691"/>
    </location>
</feature>
<comment type="caution">
    <text evidence="13">The sequence shown here is derived from an EMBL/GenBank/DDBJ whole genome shotgun (WGS) entry which is preliminary data.</text>
</comment>
<dbReference type="InterPro" id="IPR023299">
    <property type="entry name" value="ATPase_P-typ_cyto_dom_N"/>
</dbReference>
<dbReference type="InterPro" id="IPR023298">
    <property type="entry name" value="ATPase_P-typ_TM_dom_sf"/>
</dbReference>
<sequence>MTCGSCAARIERKLNRLDGVSANVNYATEKALVRMPPTMTVDDVVSTIEAAGYTAAPPAPPEPEENASEPADAPRRRLQLSVLLGTPVILLAMVPVLQFPAWQWVSLALATPVVVWGSWPLHRAAWTNLRHATATMDTLVSMGVTAAYLWSLYALFLGGAGVIGMRHEFTLFAGHDVDGIYFEVATGVTLFILAGRFFEARSRRRAGAALRALLDLGAKSVAVLRDGREERVPIDRLRVGDLFVVRPGEKIATDGVVVDGASAVDLTLVTGEAVPVEVAAGAEVVGATVSMSGRLVVRATRVGAETRLARIAAMVERAQSGKADVQRLADRVSAVFVPIVIALSVATLGFWLVSGAGSGVAFTAAVAVLIIACPCALGLATPTALLVGTGRGAQLGVLVKGPEMLESTRRVDTVVLDKTGTVTTGKMTLAGIKTADNVPPDLALQLAGALESASEHPIAVAVTDAARRRFGDVGQVREFRAVAGYGVLGRVDGHRVVVGRPELLQRLSVRVPSTLIKVKQQAERAGNTAVILAWDGYAHAVLVVADTVKPTSAPAVFQLRRLGLSPVLLTGDNEAVAQAIGKEAGITEVIAGVTPEQKVEVIADLKAQGRVVAMIGDGVNDAAALATADLGVAIGTGTDAAIEAADLTLVRGDLMAAVDAIRLSRRTLATIKANLFWALAYNVAALPLAAAGLLNPMIAGAAMAASSCLVVSNSLRLARFRGTAAQPPQLEPRA</sequence>
<protein>
    <submittedName>
        <fullName evidence="13">Heavy metal translocating P-type ATPase</fullName>
    </submittedName>
</protein>
<dbReference type="InterPro" id="IPR023214">
    <property type="entry name" value="HAD_sf"/>
</dbReference>
<dbReference type="PANTHER" id="PTHR43520">
    <property type="entry name" value="ATP7, ISOFORM B"/>
    <property type="match status" value="1"/>
</dbReference>
<dbReference type="SUPFAM" id="SSF81665">
    <property type="entry name" value="Calcium ATPase, transmembrane domain M"/>
    <property type="match status" value="1"/>
</dbReference>
<feature type="transmembrane region" description="Helical" evidence="10">
    <location>
        <begin position="101"/>
        <end position="119"/>
    </location>
</feature>
<evidence type="ECO:0000256" key="5">
    <source>
        <dbReference type="ARBA" id="ARBA00022741"/>
    </source>
</evidence>
<name>A0ABV5UJL4_9PSEU</name>
<dbReference type="InterPro" id="IPR044492">
    <property type="entry name" value="P_typ_ATPase_HD_dom"/>
</dbReference>
<dbReference type="Pfam" id="PF00403">
    <property type="entry name" value="HMA"/>
    <property type="match status" value="1"/>
</dbReference>
<dbReference type="SUPFAM" id="SSF56784">
    <property type="entry name" value="HAD-like"/>
    <property type="match status" value="1"/>
</dbReference>
<evidence type="ECO:0000259" key="12">
    <source>
        <dbReference type="PROSITE" id="PS50846"/>
    </source>
</evidence>
<dbReference type="NCBIfam" id="TIGR01525">
    <property type="entry name" value="ATPase-IB_hvy"/>
    <property type="match status" value="1"/>
</dbReference>
<dbReference type="Gene3D" id="2.70.150.10">
    <property type="entry name" value="Calcium-transporting ATPase, cytoplasmic transduction domain A"/>
    <property type="match status" value="1"/>
</dbReference>
<evidence type="ECO:0000256" key="6">
    <source>
        <dbReference type="ARBA" id="ARBA00022840"/>
    </source>
</evidence>
<keyword evidence="7" id="KW-1278">Translocase</keyword>
<proteinExistence type="inferred from homology"/>
<evidence type="ECO:0000256" key="8">
    <source>
        <dbReference type="ARBA" id="ARBA00022989"/>
    </source>
</evidence>
<dbReference type="NCBIfam" id="TIGR01511">
    <property type="entry name" value="ATPase-IB1_Cu"/>
    <property type="match status" value="1"/>
</dbReference>
<dbReference type="InterPro" id="IPR001757">
    <property type="entry name" value="P_typ_ATPase"/>
</dbReference>
<evidence type="ECO:0000256" key="9">
    <source>
        <dbReference type="ARBA" id="ARBA00023136"/>
    </source>
</evidence>
<dbReference type="InterPro" id="IPR036163">
    <property type="entry name" value="HMA_dom_sf"/>
</dbReference>
<dbReference type="SFLD" id="SFLDG00002">
    <property type="entry name" value="C1.7:_P-type_atpase_like"/>
    <property type="match status" value="1"/>
</dbReference>
<dbReference type="PRINTS" id="PR00120">
    <property type="entry name" value="HATPASE"/>
</dbReference>
<feature type="transmembrane region" description="Helical" evidence="10">
    <location>
        <begin position="332"/>
        <end position="353"/>
    </location>
</feature>
<feature type="region of interest" description="Disordered" evidence="11">
    <location>
        <begin position="53"/>
        <end position="72"/>
    </location>
</feature>
<dbReference type="CDD" id="cd00371">
    <property type="entry name" value="HMA"/>
    <property type="match status" value="1"/>
</dbReference>
<dbReference type="InterPro" id="IPR036412">
    <property type="entry name" value="HAD-like_sf"/>
</dbReference>
<evidence type="ECO:0000256" key="7">
    <source>
        <dbReference type="ARBA" id="ARBA00022967"/>
    </source>
</evidence>
<dbReference type="SUPFAM" id="SSF81653">
    <property type="entry name" value="Calcium ATPase, transduction domain A"/>
    <property type="match status" value="1"/>
</dbReference>
<dbReference type="Pfam" id="PF00702">
    <property type="entry name" value="Hydrolase"/>
    <property type="match status" value="1"/>
</dbReference>
<reference evidence="13 14" key="1">
    <citation type="submission" date="2024-09" db="EMBL/GenBank/DDBJ databases">
        <authorList>
            <person name="Sun Q."/>
            <person name="Mori K."/>
        </authorList>
    </citation>
    <scope>NUCLEOTIDE SEQUENCE [LARGE SCALE GENOMIC DNA]</scope>
    <source>
        <strain evidence="13 14">JCM 13852</strain>
    </source>
</reference>
<dbReference type="Pfam" id="PF00122">
    <property type="entry name" value="E1-E2_ATPase"/>
    <property type="match status" value="1"/>
</dbReference>
<organism evidence="13 14">
    <name type="scientific">Amycolatopsis plumensis</name>
    <dbReference type="NCBI Taxonomy" id="236508"/>
    <lineage>
        <taxon>Bacteria</taxon>
        <taxon>Bacillati</taxon>
        <taxon>Actinomycetota</taxon>
        <taxon>Actinomycetes</taxon>
        <taxon>Pseudonocardiales</taxon>
        <taxon>Pseudonocardiaceae</taxon>
        <taxon>Amycolatopsis</taxon>
    </lineage>
</organism>
<evidence type="ECO:0000313" key="13">
    <source>
        <dbReference type="EMBL" id="MFB9691224.1"/>
    </source>
</evidence>
<dbReference type="SFLD" id="SFLDS00003">
    <property type="entry name" value="Haloacid_Dehalogenase"/>
    <property type="match status" value="1"/>
</dbReference>
<feature type="transmembrane region" description="Helical" evidence="10">
    <location>
        <begin position="139"/>
        <end position="160"/>
    </location>
</feature>
<dbReference type="Gene3D" id="3.40.1110.10">
    <property type="entry name" value="Calcium-transporting ATPase, cytoplasmic domain N"/>
    <property type="match status" value="1"/>
</dbReference>
<evidence type="ECO:0000256" key="4">
    <source>
        <dbReference type="ARBA" id="ARBA00022723"/>
    </source>
</evidence>
<comment type="subcellular location">
    <subcellularLocation>
        <location evidence="1">Cell membrane</location>
        <topology evidence="1">Multi-pass membrane protein</topology>
    </subcellularLocation>
</comment>